<keyword evidence="5" id="KW-1185">Reference proteome</keyword>
<dbReference type="EMBL" id="CP072642">
    <property type="protein sequence ID" value="QUV95003.1"/>
    <property type="molecule type" value="Genomic_DNA"/>
</dbReference>
<dbReference type="PANTHER" id="PTHR42811">
    <property type="entry name" value="SERINE ACETYLTRANSFERASE"/>
    <property type="match status" value="1"/>
</dbReference>
<dbReference type="NCBIfam" id="NF041874">
    <property type="entry name" value="EPS_EpsC"/>
    <property type="match status" value="1"/>
</dbReference>
<evidence type="ECO:0000256" key="2">
    <source>
        <dbReference type="ARBA" id="ARBA00022679"/>
    </source>
</evidence>
<dbReference type="InterPro" id="IPR053376">
    <property type="entry name" value="Serine_acetyltransferase"/>
</dbReference>
<dbReference type="Proteomes" id="UP000677668">
    <property type="component" value="Chromosome 1"/>
</dbReference>
<dbReference type="InterPro" id="IPR042122">
    <property type="entry name" value="Ser_AcTrfase_N_sf"/>
</dbReference>
<dbReference type="CDD" id="cd03354">
    <property type="entry name" value="LbH_SAT"/>
    <property type="match status" value="1"/>
</dbReference>
<dbReference type="Gene3D" id="1.10.3130.10">
    <property type="entry name" value="serine acetyltransferase, domain 1"/>
    <property type="match status" value="1"/>
</dbReference>
<evidence type="ECO:0000256" key="1">
    <source>
        <dbReference type="ARBA" id="ARBA00022605"/>
    </source>
</evidence>
<organism evidence="4 5">
    <name type="scientific">Chloracidobacterium sp. N</name>
    <dbReference type="NCBI Taxonomy" id="2821540"/>
    <lineage>
        <taxon>Bacteria</taxon>
        <taxon>Pseudomonadati</taxon>
        <taxon>Acidobacteriota</taxon>
        <taxon>Terriglobia</taxon>
        <taxon>Terriglobales</taxon>
        <taxon>Acidobacteriaceae</taxon>
        <taxon>Chloracidobacterium</taxon>
        <taxon>Chloracidobacterium aggregatum</taxon>
    </lineage>
</organism>
<protein>
    <submittedName>
        <fullName evidence="4">Serine acetyltransferase</fullName>
    </submittedName>
</protein>
<proteinExistence type="predicted"/>
<name>A0ABX8B202_9BACT</name>
<dbReference type="InterPro" id="IPR045304">
    <property type="entry name" value="LbH_SAT"/>
</dbReference>
<dbReference type="Gene3D" id="2.160.10.10">
    <property type="entry name" value="Hexapeptide repeat proteins"/>
    <property type="match status" value="1"/>
</dbReference>
<reference evidence="4 5" key="1">
    <citation type="submission" date="2021-03" db="EMBL/GenBank/DDBJ databases">
        <title>Genomic and phenotypic characterization of Chloracidobacterium isolates provides evidence for multiple species.</title>
        <authorList>
            <person name="Saini M.K."/>
            <person name="Costas A.M.G."/>
            <person name="Tank M."/>
            <person name="Bryant D.A."/>
        </authorList>
    </citation>
    <scope>NUCLEOTIDE SEQUENCE [LARGE SCALE GENOMIC DNA]</scope>
    <source>
        <strain evidence="4 5">N</strain>
    </source>
</reference>
<keyword evidence="1" id="KW-0028">Amino-acid biosynthesis</keyword>
<evidence type="ECO:0000313" key="4">
    <source>
        <dbReference type="EMBL" id="QUV95003.1"/>
    </source>
</evidence>
<gene>
    <name evidence="4" type="ORF">J8C05_10020</name>
</gene>
<keyword evidence="3" id="KW-0012">Acyltransferase</keyword>
<dbReference type="SUPFAM" id="SSF51161">
    <property type="entry name" value="Trimeric LpxA-like enzymes"/>
    <property type="match status" value="1"/>
</dbReference>
<evidence type="ECO:0000313" key="5">
    <source>
        <dbReference type="Proteomes" id="UP000677668"/>
    </source>
</evidence>
<dbReference type="InterPro" id="IPR011004">
    <property type="entry name" value="Trimer_LpxA-like_sf"/>
</dbReference>
<accession>A0ABX8B202</accession>
<sequence length="293" mass="32111">MQAYTSPSVLQTNHGSLPSRDAIIKTLLDFRELLLPGYYGIVAQAATRERVRGLVEDIAAELPKQIALALCHDRKLPREHCAECSDCQAEAEAIVWDLLDRLPALREMLAEDVEAAYLGDPAAHDHDEVILSYPCVQAIFVHRIAHDLFTRGVPLIPRIMSEYVHGRTGIDIHPGAQIGRRFFIDHGTGVVIGETTVIGNNVKLYQGVTLGALSFPKDANGSLVRHIKRHPTIEDDVVIYAGATILGGETVIGRGSVIGGNVWLTHSVAPYSKVVIEEPHIRIVTRTETARTT</sequence>
<keyword evidence="2" id="KW-0808">Transferase</keyword>
<evidence type="ECO:0000256" key="3">
    <source>
        <dbReference type="ARBA" id="ARBA00023315"/>
    </source>
</evidence>